<feature type="transmembrane region" description="Helical" evidence="2">
    <location>
        <begin position="37"/>
        <end position="55"/>
    </location>
</feature>
<proteinExistence type="predicted"/>
<keyword evidence="2" id="KW-0472">Membrane</keyword>
<keyword evidence="2" id="KW-1133">Transmembrane helix</keyword>
<evidence type="ECO:0008006" key="5">
    <source>
        <dbReference type="Google" id="ProtNLM"/>
    </source>
</evidence>
<comment type="caution">
    <text evidence="3">The sequence shown here is derived from an EMBL/GenBank/DDBJ whole genome shotgun (WGS) entry which is preliminary data.</text>
</comment>
<feature type="transmembrane region" description="Helical" evidence="2">
    <location>
        <begin position="133"/>
        <end position="149"/>
    </location>
</feature>
<organism evidence="3 4">
    <name type="scientific">Terrabacter terrigena</name>
    <dbReference type="NCBI Taxonomy" id="574718"/>
    <lineage>
        <taxon>Bacteria</taxon>
        <taxon>Bacillati</taxon>
        <taxon>Actinomycetota</taxon>
        <taxon>Actinomycetes</taxon>
        <taxon>Micrococcales</taxon>
        <taxon>Intrasporangiaceae</taxon>
        <taxon>Terrabacter</taxon>
    </lineage>
</organism>
<reference evidence="4" key="1">
    <citation type="journal article" date="2019" name="Int. J. Syst. Evol. Microbiol.">
        <title>The Global Catalogue of Microorganisms (GCM) 10K type strain sequencing project: providing services to taxonomists for standard genome sequencing and annotation.</title>
        <authorList>
            <consortium name="The Broad Institute Genomics Platform"/>
            <consortium name="The Broad Institute Genome Sequencing Center for Infectious Disease"/>
            <person name="Wu L."/>
            <person name="Ma J."/>
        </authorList>
    </citation>
    <scope>NUCLEOTIDE SEQUENCE [LARGE SCALE GENOMIC DNA]</scope>
    <source>
        <strain evidence="4">CCUG 57508</strain>
    </source>
</reference>
<gene>
    <name evidence="3" type="ORF">ACFQ2V_16575</name>
</gene>
<sequence>MSEAHTEPTEPTEPTDGPASGPAPADRPHTGHGFGRLLVAVYGLLALAATGRSVLQITEYFDRAPVPFLLSALAALIYLVATVGLARGDRASVRLATIALTIELLGVLVVGTWSLAQPEAFPEKTVWSHFGSGYGYVPLLLPVLGLWWIRRTARAAAASDAGAAASGPRDDGDQAGTNPARSAD</sequence>
<keyword evidence="4" id="KW-1185">Reference proteome</keyword>
<evidence type="ECO:0000313" key="4">
    <source>
        <dbReference type="Proteomes" id="UP001597046"/>
    </source>
</evidence>
<dbReference type="Proteomes" id="UP001597046">
    <property type="component" value="Unassembled WGS sequence"/>
</dbReference>
<keyword evidence="2" id="KW-0812">Transmembrane</keyword>
<feature type="region of interest" description="Disordered" evidence="1">
    <location>
        <begin position="1"/>
        <end position="27"/>
    </location>
</feature>
<feature type="transmembrane region" description="Helical" evidence="2">
    <location>
        <begin position="93"/>
        <end position="113"/>
    </location>
</feature>
<protein>
    <recommendedName>
        <fullName evidence="5">Integral membrane protein</fullName>
    </recommendedName>
</protein>
<feature type="transmembrane region" description="Helical" evidence="2">
    <location>
        <begin position="67"/>
        <end position="86"/>
    </location>
</feature>
<feature type="compositionally biased region" description="Polar residues" evidence="1">
    <location>
        <begin position="175"/>
        <end position="184"/>
    </location>
</feature>
<evidence type="ECO:0000256" key="1">
    <source>
        <dbReference type="SAM" id="MobiDB-lite"/>
    </source>
</evidence>
<dbReference type="RefSeq" id="WP_386053963.1">
    <property type="nucleotide sequence ID" value="NZ_JBHTKH010000013.1"/>
</dbReference>
<evidence type="ECO:0000313" key="3">
    <source>
        <dbReference type="EMBL" id="MFD1055930.1"/>
    </source>
</evidence>
<evidence type="ECO:0000256" key="2">
    <source>
        <dbReference type="SAM" id="Phobius"/>
    </source>
</evidence>
<accession>A0ABW3N3E6</accession>
<name>A0ABW3N3E6_9MICO</name>
<dbReference type="EMBL" id="JBHTKH010000013">
    <property type="protein sequence ID" value="MFD1055930.1"/>
    <property type="molecule type" value="Genomic_DNA"/>
</dbReference>
<feature type="region of interest" description="Disordered" evidence="1">
    <location>
        <begin position="159"/>
        <end position="184"/>
    </location>
</feature>